<sequence length="187" mass="21177">MPTPFQIEVANSTAHRPIRDVISGMVFSTPALLAELMEMALDTSNKNHHKACWSLELVLERHIDWLAPYLDTFCNTLTGYKHEGAIRSVSKICLFTVGHNQKHPGFLNGRHLQHITEACFDWLIAPNDKVATKAYAMRALYILGKNEDWVHPELQRILSEDFVKHTAAYKAAAKEVLLKLQSSNITK</sequence>
<dbReference type="Proteomes" id="UP000037755">
    <property type="component" value="Unassembled WGS sequence"/>
</dbReference>
<gene>
    <name evidence="1" type="ORF">AM493_10900</name>
</gene>
<keyword evidence="2" id="KW-1185">Reference proteome</keyword>
<dbReference type="EMBL" id="LIYD01000005">
    <property type="protein sequence ID" value="KOS06486.1"/>
    <property type="molecule type" value="Genomic_DNA"/>
</dbReference>
<evidence type="ECO:0000313" key="2">
    <source>
        <dbReference type="Proteomes" id="UP000037755"/>
    </source>
</evidence>
<proteinExistence type="predicted"/>
<dbReference type="PATRIC" id="fig|1202724.3.peg.2265"/>
<evidence type="ECO:0008006" key="3">
    <source>
        <dbReference type="Google" id="ProtNLM"/>
    </source>
</evidence>
<accession>A0A0M9VIB6</accession>
<organism evidence="1 2">
    <name type="scientific">Flavobacterium akiainvivens</name>
    <dbReference type="NCBI Taxonomy" id="1202724"/>
    <lineage>
        <taxon>Bacteria</taxon>
        <taxon>Pseudomonadati</taxon>
        <taxon>Bacteroidota</taxon>
        <taxon>Flavobacteriia</taxon>
        <taxon>Flavobacteriales</taxon>
        <taxon>Flavobacteriaceae</taxon>
        <taxon>Flavobacterium</taxon>
    </lineage>
</organism>
<protein>
    <recommendedName>
        <fullName evidence="3">Adenylosuccinate lyase</fullName>
    </recommendedName>
</protein>
<dbReference type="RefSeq" id="WP_054408043.1">
    <property type="nucleotide sequence ID" value="NZ_FOYA01000001.1"/>
</dbReference>
<dbReference type="SUPFAM" id="SSF48371">
    <property type="entry name" value="ARM repeat"/>
    <property type="match status" value="1"/>
</dbReference>
<evidence type="ECO:0000313" key="1">
    <source>
        <dbReference type="EMBL" id="KOS06486.1"/>
    </source>
</evidence>
<reference evidence="1 2" key="1">
    <citation type="submission" date="2015-08" db="EMBL/GenBank/DDBJ databases">
        <title>Whole genome sequence of Flavobacterium akiainvivens IK-1T, from decaying Wikstroemia oahuensis, an endemic Hawaiian shrub.</title>
        <authorList>
            <person name="Wan X."/>
            <person name="Hou S."/>
            <person name="Saito J."/>
            <person name="Donachie S."/>
        </authorList>
    </citation>
    <scope>NUCLEOTIDE SEQUENCE [LARGE SCALE GENOMIC DNA]</scope>
    <source>
        <strain evidence="1 2">IK-1</strain>
    </source>
</reference>
<name>A0A0M9VIB6_9FLAO</name>
<dbReference type="OrthoDB" id="979487at2"/>
<dbReference type="InterPro" id="IPR016024">
    <property type="entry name" value="ARM-type_fold"/>
</dbReference>
<dbReference type="STRING" id="1202724.AM493_10900"/>
<dbReference type="AlphaFoldDB" id="A0A0M9VIB6"/>
<comment type="caution">
    <text evidence="1">The sequence shown here is derived from an EMBL/GenBank/DDBJ whole genome shotgun (WGS) entry which is preliminary data.</text>
</comment>